<dbReference type="EMBL" id="JACHNU010000001">
    <property type="protein sequence ID" value="MBB4660803.1"/>
    <property type="molecule type" value="Genomic_DNA"/>
</dbReference>
<dbReference type="InterPro" id="IPR015854">
    <property type="entry name" value="ABC_transpr_LolD-like"/>
</dbReference>
<dbReference type="Proteomes" id="UP000585272">
    <property type="component" value="Unassembled WGS sequence"/>
</dbReference>
<evidence type="ECO:0000313" key="5">
    <source>
        <dbReference type="EMBL" id="MBB4660803.1"/>
    </source>
</evidence>
<dbReference type="RefSeq" id="WP_343075501.1">
    <property type="nucleotide sequence ID" value="NZ_JACHNU010000001.1"/>
</dbReference>
<keyword evidence="2" id="KW-0547">Nucleotide-binding</keyword>
<comment type="caution">
    <text evidence="5">The sequence shown here is derived from an EMBL/GenBank/DDBJ whole genome shotgun (WGS) entry which is preliminary data.</text>
</comment>
<dbReference type="InterPro" id="IPR027417">
    <property type="entry name" value="P-loop_NTPase"/>
</dbReference>
<evidence type="ECO:0000256" key="3">
    <source>
        <dbReference type="ARBA" id="ARBA00022840"/>
    </source>
</evidence>
<proteinExistence type="inferred from homology"/>
<dbReference type="SMART" id="SM00382">
    <property type="entry name" value="AAA"/>
    <property type="match status" value="1"/>
</dbReference>
<keyword evidence="3 5" id="KW-0067">ATP-binding</keyword>
<evidence type="ECO:0000256" key="1">
    <source>
        <dbReference type="ARBA" id="ARBA00005417"/>
    </source>
</evidence>
<feature type="domain" description="ABC transporter" evidence="4">
    <location>
        <begin position="13"/>
        <end position="239"/>
    </location>
</feature>
<dbReference type="Gene3D" id="3.40.50.300">
    <property type="entry name" value="P-loop containing nucleotide triphosphate hydrolases"/>
    <property type="match status" value="1"/>
</dbReference>
<dbReference type="Pfam" id="PF00005">
    <property type="entry name" value="ABC_tran"/>
    <property type="match status" value="1"/>
</dbReference>
<dbReference type="InterPro" id="IPR003439">
    <property type="entry name" value="ABC_transporter-like_ATP-bd"/>
</dbReference>
<gene>
    <name evidence="5" type="ORF">BDZ31_000376</name>
</gene>
<comment type="similarity">
    <text evidence="1">Belongs to the ABC transporter superfamily.</text>
</comment>
<reference evidence="5 6" key="1">
    <citation type="submission" date="2020-08" db="EMBL/GenBank/DDBJ databases">
        <title>Genomic Encyclopedia of Archaeal and Bacterial Type Strains, Phase II (KMG-II): from individual species to whole genera.</title>
        <authorList>
            <person name="Goeker M."/>
        </authorList>
    </citation>
    <scope>NUCLEOTIDE SEQUENCE [LARGE SCALE GENOMIC DNA]</scope>
    <source>
        <strain evidence="5 6">DSM 23288</strain>
    </source>
</reference>
<name>A0A840I984_9ACTN</name>
<evidence type="ECO:0000259" key="4">
    <source>
        <dbReference type="PROSITE" id="PS50893"/>
    </source>
</evidence>
<evidence type="ECO:0000313" key="6">
    <source>
        <dbReference type="Proteomes" id="UP000585272"/>
    </source>
</evidence>
<dbReference type="GO" id="GO:0005886">
    <property type="term" value="C:plasma membrane"/>
    <property type="evidence" value="ECO:0007669"/>
    <property type="project" value="TreeGrafter"/>
</dbReference>
<accession>A0A840I984</accession>
<keyword evidence="6" id="KW-1185">Reference proteome</keyword>
<dbReference type="PROSITE" id="PS50893">
    <property type="entry name" value="ABC_TRANSPORTER_2"/>
    <property type="match status" value="1"/>
</dbReference>
<dbReference type="GO" id="GO:0005524">
    <property type="term" value="F:ATP binding"/>
    <property type="evidence" value="ECO:0007669"/>
    <property type="project" value="UniProtKB-KW"/>
</dbReference>
<dbReference type="InterPro" id="IPR003593">
    <property type="entry name" value="AAA+_ATPase"/>
</dbReference>
<organism evidence="5 6">
    <name type="scientific">Conexibacter arvalis</name>
    <dbReference type="NCBI Taxonomy" id="912552"/>
    <lineage>
        <taxon>Bacteria</taxon>
        <taxon>Bacillati</taxon>
        <taxon>Actinomycetota</taxon>
        <taxon>Thermoleophilia</taxon>
        <taxon>Solirubrobacterales</taxon>
        <taxon>Conexibacteraceae</taxon>
        <taxon>Conexibacter</taxon>
    </lineage>
</organism>
<dbReference type="PANTHER" id="PTHR24220">
    <property type="entry name" value="IMPORT ATP-BINDING PROTEIN"/>
    <property type="match status" value="1"/>
</dbReference>
<dbReference type="GO" id="GO:0022857">
    <property type="term" value="F:transmembrane transporter activity"/>
    <property type="evidence" value="ECO:0007669"/>
    <property type="project" value="TreeGrafter"/>
</dbReference>
<dbReference type="PANTHER" id="PTHR24220:SF689">
    <property type="entry name" value="LIPOPROTEIN-RELEASING SYSTEM ATP-BINDING PROTEIN LOLD"/>
    <property type="match status" value="1"/>
</dbReference>
<sequence>MTAAAAPVGSAGLELRDVVKHYRAGTELVRAVDGVSLALAPGEVVALYGPSGAGKTTLLQLAAGLLAPDAGEVLFDGRPVPTSGERHDRLRHEVSVILQATHLAPRESALDNASVRLLATGRSFREARRLARPWLERVGLEERADQPAGQLSMGERQRVAIARALASDPRLLLADEPTAALDSARSREILQLLVDVGHHHRIPVLLVTHDPAAVDVVDRAHTLRDGSLLDGVDATLLGLA</sequence>
<protein>
    <submittedName>
        <fullName evidence="5">Putative ABC transport system ATP-binding protein</fullName>
    </submittedName>
</protein>
<dbReference type="GO" id="GO:0016887">
    <property type="term" value="F:ATP hydrolysis activity"/>
    <property type="evidence" value="ECO:0007669"/>
    <property type="project" value="InterPro"/>
</dbReference>
<dbReference type="AlphaFoldDB" id="A0A840I984"/>
<dbReference type="SUPFAM" id="SSF52540">
    <property type="entry name" value="P-loop containing nucleoside triphosphate hydrolases"/>
    <property type="match status" value="1"/>
</dbReference>
<evidence type="ECO:0000256" key="2">
    <source>
        <dbReference type="ARBA" id="ARBA00022741"/>
    </source>
</evidence>